<dbReference type="EMBL" id="CAFBRV010000065">
    <property type="protein sequence ID" value="CAB5115184.1"/>
    <property type="molecule type" value="Genomic_DNA"/>
</dbReference>
<proteinExistence type="predicted"/>
<sequence>MRLDSKATWVSGLPVSVGVDPYCATIAAVASGVSAMFDAPIFSDDHGVFRCTSRKIAFSLDA</sequence>
<protein>
    <submittedName>
        <fullName evidence="1">Unannotated protein</fullName>
    </submittedName>
</protein>
<name>A0A6J7VT87_9ZZZZ</name>
<reference evidence="1" key="1">
    <citation type="submission" date="2020-05" db="EMBL/GenBank/DDBJ databases">
        <authorList>
            <person name="Chiriac C."/>
            <person name="Salcher M."/>
            <person name="Ghai R."/>
            <person name="Kavagutti S V."/>
        </authorList>
    </citation>
    <scope>NUCLEOTIDE SEQUENCE</scope>
</reference>
<organism evidence="1">
    <name type="scientific">freshwater metagenome</name>
    <dbReference type="NCBI Taxonomy" id="449393"/>
    <lineage>
        <taxon>unclassified sequences</taxon>
        <taxon>metagenomes</taxon>
        <taxon>ecological metagenomes</taxon>
    </lineage>
</organism>
<gene>
    <name evidence="1" type="ORF">UFOPK4410_00761</name>
</gene>
<accession>A0A6J7VT87</accession>
<evidence type="ECO:0000313" key="1">
    <source>
        <dbReference type="EMBL" id="CAB5115184.1"/>
    </source>
</evidence>
<dbReference type="AlphaFoldDB" id="A0A6J7VT87"/>